<evidence type="ECO:0000259" key="2">
    <source>
        <dbReference type="Pfam" id="PF13400"/>
    </source>
</evidence>
<sequence length="364" mass="38663">MMRTRGFSHYSGRIRLLVHAMQREDDGVVAVLFAMALLPIMLFVGAGVDFMRVDRAKSELQQALDTATLAATANQSTAATIHLTNQPDASLLKNATVSWTKNADGSITGTADAKVPTTFLQLAYIDSIPIRATATATNQTARTPSTLIFTLTGAYGWYWKEVDLYVHTVGASSDTLLASYVYQPVDLGGQSGRGTGTTTAEFLSGGDMVTGPVNTSISLGSNYDNAYLTMTVYTDGCGPGMAPTTSQSSSTRNYACVTSGTKVSRKTYTKTASPVVYSTSDAGQSRNLFVNGVNMYSTTTAPSIMQLLPCAKGETTATNTHAWEDTPYAGSLTGGSWSNQDVFFSIQTTCASNNNYSGAPRLTK</sequence>
<feature type="transmembrane region" description="Helical" evidence="1">
    <location>
        <begin position="27"/>
        <end position="48"/>
    </location>
</feature>
<organism evidence="3 4">
    <name type="scientific">Methylocystis iwaonis</name>
    <dbReference type="NCBI Taxonomy" id="2885079"/>
    <lineage>
        <taxon>Bacteria</taxon>
        <taxon>Pseudomonadati</taxon>
        <taxon>Pseudomonadota</taxon>
        <taxon>Alphaproteobacteria</taxon>
        <taxon>Hyphomicrobiales</taxon>
        <taxon>Methylocystaceae</taxon>
        <taxon>Methylocystis</taxon>
    </lineage>
</organism>
<proteinExistence type="predicted"/>
<protein>
    <recommendedName>
        <fullName evidence="2">Putative Flp pilus-assembly TadG-like N-terminal domain-containing protein</fullName>
    </recommendedName>
</protein>
<keyword evidence="1" id="KW-0472">Membrane</keyword>
<keyword evidence="1" id="KW-0812">Transmembrane</keyword>
<accession>A0ABM8EAU5</accession>
<dbReference type="RefSeq" id="WP_281928458.1">
    <property type="nucleotide sequence ID" value="NZ_AP027142.1"/>
</dbReference>
<name>A0ABM8EAU5_9HYPH</name>
<dbReference type="Proteomes" id="UP001317629">
    <property type="component" value="Chromosome"/>
</dbReference>
<dbReference type="Pfam" id="PF13400">
    <property type="entry name" value="Tad"/>
    <property type="match status" value="1"/>
</dbReference>
<evidence type="ECO:0000256" key="1">
    <source>
        <dbReference type="SAM" id="Phobius"/>
    </source>
</evidence>
<evidence type="ECO:0000313" key="4">
    <source>
        <dbReference type="Proteomes" id="UP001317629"/>
    </source>
</evidence>
<evidence type="ECO:0000313" key="3">
    <source>
        <dbReference type="EMBL" id="BDV35116.1"/>
    </source>
</evidence>
<dbReference type="EMBL" id="AP027142">
    <property type="protein sequence ID" value="BDV35116.1"/>
    <property type="molecule type" value="Genomic_DNA"/>
</dbReference>
<gene>
    <name evidence="3" type="ORF">SS37A_26450</name>
</gene>
<dbReference type="InterPro" id="IPR028087">
    <property type="entry name" value="Tad_N"/>
</dbReference>
<feature type="domain" description="Putative Flp pilus-assembly TadG-like N-terminal" evidence="2">
    <location>
        <begin position="27"/>
        <end position="71"/>
    </location>
</feature>
<reference evidence="3 4" key="1">
    <citation type="journal article" date="2023" name="Int. J. Syst. Evol. Microbiol.">
        <title>Methylocystis iwaonis sp. nov., a type II methane-oxidizing bacterium from surface soil of a rice paddy field in Japan, and emended description of the genus Methylocystis (ex Whittenbury et al. 1970) Bowman et al. 1993.</title>
        <authorList>
            <person name="Kaise H."/>
            <person name="Sawadogo J.B."/>
            <person name="Alam M.S."/>
            <person name="Ueno C."/>
            <person name="Dianou D."/>
            <person name="Shinjo R."/>
            <person name="Asakawa S."/>
        </authorList>
    </citation>
    <scope>NUCLEOTIDE SEQUENCE [LARGE SCALE GENOMIC DNA]</scope>
    <source>
        <strain evidence="3 4">SS37A-Re</strain>
    </source>
</reference>
<keyword evidence="1" id="KW-1133">Transmembrane helix</keyword>
<keyword evidence="4" id="KW-1185">Reference proteome</keyword>